<sequence>MTKAKLTDRQLAEACDVDQKTVARWITESGRVPHARHRWAAAGALGEEESVLWPAAAKKAIKVGPDREVVSVYPYRSGVPAALWRTLITRAERELTFAGYTNYFLWLEQARFGTALQRKAAQGCRVRFLVGDPDSELTRSREQDEDVALTLSTRIRVTLAELEKIRDQPGIEARYSDGHAHLSVFRFDDDMIVTPLLTHSIGHDAPTLHLHRQQDDGMFDRFASHVEELWSRGRTVWEENDGQA</sequence>
<dbReference type="InterPro" id="IPR045697">
    <property type="entry name" value="DUF5919"/>
</dbReference>
<gene>
    <name evidence="2" type="ORF">QFZ49_001341</name>
</gene>
<comment type="caution">
    <text evidence="2">The sequence shown here is derived from an EMBL/GenBank/DDBJ whole genome shotgun (WGS) entry which is preliminary data.</text>
</comment>
<keyword evidence="3" id="KW-1185">Reference proteome</keyword>
<feature type="domain" description="DUF5919" evidence="1">
    <location>
        <begin position="109"/>
        <end position="236"/>
    </location>
</feature>
<proteinExistence type="predicted"/>
<evidence type="ECO:0000259" key="1">
    <source>
        <dbReference type="Pfam" id="PF19319"/>
    </source>
</evidence>
<protein>
    <submittedName>
        <fullName evidence="2">Transcriptional regulator with XRE-family HTH domain</fullName>
    </submittedName>
</protein>
<reference evidence="2 3" key="1">
    <citation type="submission" date="2023-07" db="EMBL/GenBank/DDBJ databases">
        <title>Comparative genomics of wheat-associated soil bacteria to identify genetic determinants of phenazine resistance.</title>
        <authorList>
            <person name="Mouncey N."/>
        </authorList>
    </citation>
    <scope>NUCLEOTIDE SEQUENCE [LARGE SCALE GENOMIC DNA]</scope>
    <source>
        <strain evidence="2 3">W2I16</strain>
    </source>
</reference>
<name>A0ABU0RHG8_9ACTN</name>
<dbReference type="EMBL" id="JAUSZS010000002">
    <property type="protein sequence ID" value="MDQ0931434.1"/>
    <property type="molecule type" value="Genomic_DNA"/>
</dbReference>
<evidence type="ECO:0000313" key="3">
    <source>
        <dbReference type="Proteomes" id="UP001223072"/>
    </source>
</evidence>
<dbReference type="Pfam" id="PF19319">
    <property type="entry name" value="DUF5919"/>
    <property type="match status" value="1"/>
</dbReference>
<dbReference type="RefSeq" id="WP_307625503.1">
    <property type="nucleotide sequence ID" value="NZ_JAUSZS010000002.1"/>
</dbReference>
<accession>A0ABU0RHG8</accession>
<dbReference type="Proteomes" id="UP001223072">
    <property type="component" value="Unassembled WGS sequence"/>
</dbReference>
<organism evidence="2 3">
    <name type="scientific">Streptomyces turgidiscabies</name>
    <dbReference type="NCBI Taxonomy" id="85558"/>
    <lineage>
        <taxon>Bacteria</taxon>
        <taxon>Bacillati</taxon>
        <taxon>Actinomycetota</taxon>
        <taxon>Actinomycetes</taxon>
        <taxon>Kitasatosporales</taxon>
        <taxon>Streptomycetaceae</taxon>
        <taxon>Streptomyces</taxon>
    </lineage>
</organism>
<evidence type="ECO:0000313" key="2">
    <source>
        <dbReference type="EMBL" id="MDQ0931434.1"/>
    </source>
</evidence>